<sequence>MSHAQTGCTCSSLSAYVNERLCGGWSNLFRHDHMIESVAFNEALHRFTDSFRRCGMPEHLAVEREASQATFTFPAFTCTSSASIISRTPVRAFQLQSFAGEVSPGYGTTKFNPTEFGMKPIAGRLVAAATLSVVLTFSVQPLMSFAQTPASSTHATRAAERKANHLLERQVRDALVKGKIDTVDVRVIAKHGEVGLAGEVARQEDIENAATIAGQVPGVTSVKNYLSVVEGGR</sequence>
<accession>A0ABU2E5G4</accession>
<dbReference type="Proteomes" id="UP001248067">
    <property type="component" value="Unassembled WGS sequence"/>
</dbReference>
<dbReference type="InterPro" id="IPR007055">
    <property type="entry name" value="BON_dom"/>
</dbReference>
<dbReference type="Gene3D" id="3.30.1340.30">
    <property type="match status" value="1"/>
</dbReference>
<reference evidence="2 3" key="1">
    <citation type="submission" date="2019-06" db="EMBL/GenBank/DDBJ databases">
        <title>Evolution of Burkholderia multivorans in the lungs of Cystic Fibrosis patients.</title>
        <authorList>
            <person name="Moreira L.M."/>
        </authorList>
    </citation>
    <scope>NUCLEOTIDE SEQUENCE [LARGE SCALE GENOMIC DNA]</scope>
    <source>
        <strain evidence="2 3">VC13239</strain>
    </source>
</reference>
<proteinExistence type="predicted"/>
<keyword evidence="3" id="KW-1185">Reference proteome</keyword>
<organism evidence="2 3">
    <name type="scientific">Burkholderia pseudomultivorans</name>
    <dbReference type="NCBI Taxonomy" id="1207504"/>
    <lineage>
        <taxon>Bacteria</taxon>
        <taxon>Pseudomonadati</taxon>
        <taxon>Pseudomonadota</taxon>
        <taxon>Betaproteobacteria</taxon>
        <taxon>Burkholderiales</taxon>
        <taxon>Burkholderiaceae</taxon>
        <taxon>Burkholderia</taxon>
        <taxon>Burkholderia cepacia complex</taxon>
    </lineage>
</organism>
<evidence type="ECO:0000313" key="3">
    <source>
        <dbReference type="Proteomes" id="UP001248067"/>
    </source>
</evidence>
<dbReference type="PROSITE" id="PS50914">
    <property type="entry name" value="BON"/>
    <property type="match status" value="1"/>
</dbReference>
<feature type="domain" description="BON" evidence="1">
    <location>
        <begin position="163"/>
        <end position="230"/>
    </location>
</feature>
<evidence type="ECO:0000313" key="2">
    <source>
        <dbReference type="EMBL" id="MDR8755106.1"/>
    </source>
</evidence>
<evidence type="ECO:0000259" key="1">
    <source>
        <dbReference type="PROSITE" id="PS50914"/>
    </source>
</evidence>
<name>A0ABU2E5G4_9BURK</name>
<dbReference type="Pfam" id="PF04972">
    <property type="entry name" value="BON"/>
    <property type="match status" value="1"/>
</dbReference>
<gene>
    <name evidence="2" type="ORF">FEQ00_03535</name>
</gene>
<comment type="caution">
    <text evidence="2">The sequence shown here is derived from an EMBL/GenBank/DDBJ whole genome shotgun (WGS) entry which is preliminary data.</text>
</comment>
<dbReference type="EMBL" id="VJSY01000025">
    <property type="protein sequence ID" value="MDR8755106.1"/>
    <property type="molecule type" value="Genomic_DNA"/>
</dbReference>
<protein>
    <recommendedName>
        <fullName evidence="1">BON domain-containing protein</fullName>
    </recommendedName>
</protein>